<dbReference type="Gene3D" id="3.40.50.300">
    <property type="entry name" value="P-loop containing nucleotide triphosphate hydrolases"/>
    <property type="match status" value="1"/>
</dbReference>
<organism evidence="2 3">
    <name type="scientific">Nocardioides bizhenqiangii</name>
    <dbReference type="NCBI Taxonomy" id="3095076"/>
    <lineage>
        <taxon>Bacteria</taxon>
        <taxon>Bacillati</taxon>
        <taxon>Actinomycetota</taxon>
        <taxon>Actinomycetes</taxon>
        <taxon>Propionibacteriales</taxon>
        <taxon>Nocardioidaceae</taxon>
        <taxon>Nocardioides</taxon>
    </lineage>
</organism>
<name>A0ABZ0ZUR2_9ACTN</name>
<reference evidence="3" key="1">
    <citation type="submission" date="2023-12" db="EMBL/GenBank/DDBJ databases">
        <title>Novel species in genus Nocardioides.</title>
        <authorList>
            <person name="Zhou H."/>
        </authorList>
    </citation>
    <scope>NUCLEOTIDE SEQUENCE [LARGE SCALE GENOMIC DNA]</scope>
    <source>
        <strain evidence="3">HM61</strain>
    </source>
</reference>
<accession>A0ABZ0ZUR2</accession>
<dbReference type="RefSeq" id="WP_322457959.1">
    <property type="nucleotide sequence ID" value="NZ_CP141059.1"/>
</dbReference>
<dbReference type="InterPro" id="IPR027417">
    <property type="entry name" value="P-loop_NTPase"/>
</dbReference>
<gene>
    <name evidence="2" type="ORF">SHK19_07545</name>
</gene>
<evidence type="ECO:0000259" key="1">
    <source>
        <dbReference type="Pfam" id="PF09037"/>
    </source>
</evidence>
<sequence length="277" mass="30314">MSERPPEAGFEHLHSLTLVLSSARSGSTLLCHDIASLGGLGMAKEYLRGLRTEPRTTTATEADVLERVAMGVREDAPGVASVKLLVPQTPVVFEALSGRRIPSVEALPGVIDWTQKRFERVFMVFLVRNAIDQAISRVVADATGVFHSSNSAFGDLASAPLRIPDINQRILDNLGRVVRDRNILLAVHAQFAELGLLLTYDELNRQPDAIARKLAAHARKAGFEVQRETSTRKLEKVISAERSTEIREAFLDYLKNETGVVPGDLDAARPRVAASDE</sequence>
<evidence type="ECO:0000313" key="2">
    <source>
        <dbReference type="EMBL" id="WQQ28076.1"/>
    </source>
</evidence>
<dbReference type="InterPro" id="IPR024628">
    <property type="entry name" value="Sulfotransferase_Stf0_dom"/>
</dbReference>
<keyword evidence="3" id="KW-1185">Reference proteome</keyword>
<dbReference type="SUPFAM" id="SSF52540">
    <property type="entry name" value="P-loop containing nucleoside triphosphate hydrolases"/>
    <property type="match status" value="1"/>
</dbReference>
<dbReference type="Proteomes" id="UP001327225">
    <property type="component" value="Chromosome"/>
</dbReference>
<dbReference type="EMBL" id="CP141059">
    <property type="protein sequence ID" value="WQQ28076.1"/>
    <property type="molecule type" value="Genomic_DNA"/>
</dbReference>
<protein>
    <submittedName>
        <fullName evidence="2">Stf0 family sulfotransferase</fullName>
    </submittedName>
</protein>
<evidence type="ECO:0000313" key="3">
    <source>
        <dbReference type="Proteomes" id="UP001327225"/>
    </source>
</evidence>
<feature type="domain" description="Sulphotransferase Stf0" evidence="1">
    <location>
        <begin position="18"/>
        <end position="220"/>
    </location>
</feature>
<dbReference type="Pfam" id="PF09037">
    <property type="entry name" value="Sulphotransf"/>
    <property type="match status" value="1"/>
</dbReference>
<proteinExistence type="predicted"/>